<keyword evidence="2" id="KW-1185">Reference proteome</keyword>
<evidence type="ECO:0000313" key="2">
    <source>
        <dbReference type="Proteomes" id="UP000504618"/>
    </source>
</evidence>
<dbReference type="AlphaFoldDB" id="A0A6J1QC66"/>
<gene>
    <name evidence="3" type="primary">LOC112459173</name>
</gene>
<feature type="region of interest" description="Disordered" evidence="1">
    <location>
        <begin position="1"/>
        <end position="41"/>
    </location>
</feature>
<proteinExistence type="predicted"/>
<dbReference type="GeneID" id="112459173"/>
<name>A0A6J1QC66_9HYME</name>
<protein>
    <submittedName>
        <fullName evidence="3">Uncharacterized protein LOC112459173</fullName>
    </submittedName>
</protein>
<evidence type="ECO:0000256" key="1">
    <source>
        <dbReference type="SAM" id="MobiDB-lite"/>
    </source>
</evidence>
<accession>A0A6J1QC66</accession>
<evidence type="ECO:0000313" key="3">
    <source>
        <dbReference type="RefSeq" id="XP_024878941.1"/>
    </source>
</evidence>
<organism evidence="2 3">
    <name type="scientific">Temnothorax curvispinosus</name>
    <dbReference type="NCBI Taxonomy" id="300111"/>
    <lineage>
        <taxon>Eukaryota</taxon>
        <taxon>Metazoa</taxon>
        <taxon>Ecdysozoa</taxon>
        <taxon>Arthropoda</taxon>
        <taxon>Hexapoda</taxon>
        <taxon>Insecta</taxon>
        <taxon>Pterygota</taxon>
        <taxon>Neoptera</taxon>
        <taxon>Endopterygota</taxon>
        <taxon>Hymenoptera</taxon>
        <taxon>Apocrita</taxon>
        <taxon>Aculeata</taxon>
        <taxon>Formicoidea</taxon>
        <taxon>Formicidae</taxon>
        <taxon>Myrmicinae</taxon>
        <taxon>Temnothorax</taxon>
    </lineage>
</organism>
<reference evidence="3" key="1">
    <citation type="submission" date="2025-08" db="UniProtKB">
        <authorList>
            <consortium name="RefSeq"/>
        </authorList>
    </citation>
    <scope>IDENTIFICATION</scope>
    <source>
        <tissue evidence="3">Whole body</tissue>
    </source>
</reference>
<sequence length="102" mass="11642">MRARNSRNTEKGIRSSGTARRRAASRSFLSPSCSTDREIAPTTQQKYPVLRCFYEDLRDTSQRGGRIEFSCATKEKRDLSGYLIKRNILVHEIGGAQGRTWM</sequence>
<dbReference type="RefSeq" id="XP_024878941.1">
    <property type="nucleotide sequence ID" value="XM_025023173.1"/>
</dbReference>
<dbReference type="Proteomes" id="UP000504618">
    <property type="component" value="Unplaced"/>
</dbReference>
<dbReference type="OrthoDB" id="10600890at2759"/>